<protein>
    <recommendedName>
        <fullName evidence="4">Metallo-beta-lactamase domain-containing protein</fullName>
    </recommendedName>
</protein>
<name>C7Z454_FUSV7</name>
<evidence type="ECO:0000313" key="3">
    <source>
        <dbReference type="Proteomes" id="UP000005206"/>
    </source>
</evidence>
<dbReference type="HOGENOM" id="CLU_452755_0_0_1"/>
<dbReference type="KEGG" id="nhe:NECHADRAFT_83485"/>
<accession>C7Z454</accession>
<feature type="region of interest" description="Disordered" evidence="1">
    <location>
        <begin position="49"/>
        <end position="78"/>
    </location>
</feature>
<sequence>MLNSRKMRIGSEDEVSLVESRDYRLPNNQRKQHFSQLLYSFTPSRHDVIRSDTASTGRVGPRCSRNPPESPGSPHQRYNRQRYYCPGWAKKSLFDSDGHLHWGTVSIADQTRTCEKELTITRTYRTRSLPETYSLTGVDTFVANAGSQNISFSFEGDNLKQRIDRSHELSAFYYFARPRLDPIEYSLVVQGGEKGFAATVDGSSVLFAPTAPPSGYADGLLASFLINEAYRWSPILLFTIFSNNNYSVREEEIVSGQKLPAAKEQSPLTLLTLTVYDATLDLAVILNPKTYLPYIIRSYENHKIFGRSTHDLLLQDYTLVDGIMLPHRFKIYYNGDLLLTDYVADEVLVNTNLEPTLFNVPGSPAEANIPIRDSSYDFAEIGGFYQSYLWNGPYGGTLSNVSASNPYPDFPGVWIVVVEDAPLYRQMVLELDDEVIVLDAPPHQSHLIMQWALKTLGKAVTHVWPSHHHHDHSMGTADYVAAGAQVIALAQAQEHYSNVSASHFVTYTPACPSSNSTTLVFDADHGNLATLATGDHAGAFELVHRLASDRVAFNTTYIASSVHMTSQPPLQDLLKLSDTAILAIRPQTSGLAKANAGETTIQG</sequence>
<dbReference type="OrthoDB" id="3481168at2759"/>
<dbReference type="RefSeq" id="XP_003047133.1">
    <property type="nucleotide sequence ID" value="XM_003047087.1"/>
</dbReference>
<evidence type="ECO:0008006" key="4">
    <source>
        <dbReference type="Google" id="ProtNLM"/>
    </source>
</evidence>
<dbReference type="EMBL" id="GG698909">
    <property type="protein sequence ID" value="EEU41420.1"/>
    <property type="molecule type" value="Genomic_DNA"/>
</dbReference>
<gene>
    <name evidence="2" type="ORF">NECHADRAFT_83485</name>
</gene>
<dbReference type="InParanoid" id="C7Z454"/>
<dbReference type="Gene3D" id="3.60.15.10">
    <property type="entry name" value="Ribonuclease Z/Hydroxyacylglutathione hydrolase-like"/>
    <property type="match status" value="1"/>
</dbReference>
<dbReference type="OMA" id="THNDHNE"/>
<evidence type="ECO:0000313" key="2">
    <source>
        <dbReference type="EMBL" id="EEU41420.1"/>
    </source>
</evidence>
<dbReference type="GeneID" id="9675618"/>
<proteinExistence type="predicted"/>
<dbReference type="eggNOG" id="ENOG502SX07">
    <property type="taxonomic scope" value="Eukaryota"/>
</dbReference>
<reference evidence="2 3" key="1">
    <citation type="journal article" date="2009" name="PLoS Genet.">
        <title>The genome of Nectria haematococca: contribution of supernumerary chromosomes to gene expansion.</title>
        <authorList>
            <person name="Coleman J.J."/>
            <person name="Rounsley S.D."/>
            <person name="Rodriguez-Carres M."/>
            <person name="Kuo A."/>
            <person name="Wasmann C.C."/>
            <person name="Grimwood J."/>
            <person name="Schmutz J."/>
            <person name="Taga M."/>
            <person name="White G.J."/>
            <person name="Zhou S."/>
            <person name="Schwartz D.C."/>
            <person name="Freitag M."/>
            <person name="Ma L.J."/>
            <person name="Danchin E.G."/>
            <person name="Henrissat B."/>
            <person name="Coutinho P.M."/>
            <person name="Nelson D.R."/>
            <person name="Straney D."/>
            <person name="Napoli C.A."/>
            <person name="Barker B.M."/>
            <person name="Gribskov M."/>
            <person name="Rep M."/>
            <person name="Kroken S."/>
            <person name="Molnar I."/>
            <person name="Rensing C."/>
            <person name="Kennell J.C."/>
            <person name="Zamora J."/>
            <person name="Farman M.L."/>
            <person name="Selker E.U."/>
            <person name="Salamov A."/>
            <person name="Shapiro H."/>
            <person name="Pangilinan J."/>
            <person name="Lindquist E."/>
            <person name="Lamers C."/>
            <person name="Grigoriev I.V."/>
            <person name="Geiser D.M."/>
            <person name="Covert S.F."/>
            <person name="Temporini E."/>
            <person name="Vanetten H.D."/>
        </authorList>
    </citation>
    <scope>NUCLEOTIDE SEQUENCE [LARGE SCALE GENOMIC DNA]</scope>
    <source>
        <strain evidence="3">ATCC MYA-4622 / CBS 123669 / FGSC 9596 / NRRL 45880 / 77-13-4</strain>
    </source>
</reference>
<evidence type="ECO:0000256" key="1">
    <source>
        <dbReference type="SAM" id="MobiDB-lite"/>
    </source>
</evidence>
<dbReference type="VEuPathDB" id="FungiDB:NECHADRAFT_83485"/>
<dbReference type="InterPro" id="IPR036866">
    <property type="entry name" value="RibonucZ/Hydroxyglut_hydro"/>
</dbReference>
<dbReference type="AlphaFoldDB" id="C7Z454"/>
<organism evidence="2 3">
    <name type="scientific">Fusarium vanettenii (strain ATCC MYA-4622 / CBS 123669 / FGSC 9596 / NRRL 45880 / 77-13-4)</name>
    <name type="common">Fusarium solani subsp. pisi</name>
    <dbReference type="NCBI Taxonomy" id="660122"/>
    <lineage>
        <taxon>Eukaryota</taxon>
        <taxon>Fungi</taxon>
        <taxon>Dikarya</taxon>
        <taxon>Ascomycota</taxon>
        <taxon>Pezizomycotina</taxon>
        <taxon>Sordariomycetes</taxon>
        <taxon>Hypocreomycetidae</taxon>
        <taxon>Hypocreales</taxon>
        <taxon>Nectriaceae</taxon>
        <taxon>Fusarium</taxon>
        <taxon>Fusarium solani species complex</taxon>
        <taxon>Fusarium vanettenii</taxon>
    </lineage>
</organism>
<keyword evidence="3" id="KW-1185">Reference proteome</keyword>
<dbReference type="SUPFAM" id="SSF56281">
    <property type="entry name" value="Metallo-hydrolase/oxidoreductase"/>
    <property type="match status" value="1"/>
</dbReference>
<dbReference type="Proteomes" id="UP000005206">
    <property type="component" value="Chromosome 8"/>
</dbReference>